<comment type="caution">
    <text evidence="1">The sequence shown here is derived from an EMBL/GenBank/DDBJ whole genome shotgun (WGS) entry which is preliminary data.</text>
</comment>
<dbReference type="EMBL" id="JANBUP010000529">
    <property type="protein sequence ID" value="KAJ2811108.1"/>
    <property type="molecule type" value="Genomic_DNA"/>
</dbReference>
<name>A0ACC1LKW1_9FUNG</name>
<feature type="non-terminal residue" evidence="1">
    <location>
        <position position="315"/>
    </location>
</feature>
<accession>A0ACC1LKW1</accession>
<evidence type="ECO:0000313" key="2">
    <source>
        <dbReference type="Proteomes" id="UP001140096"/>
    </source>
</evidence>
<gene>
    <name evidence="1" type="ORF">H4S07_002266</name>
</gene>
<dbReference type="Proteomes" id="UP001140096">
    <property type="component" value="Unassembled WGS sequence"/>
</dbReference>
<proteinExistence type="predicted"/>
<sequence length="315" mass="35403">MKLLLPLLTVCPSFGTSAFSRLFGSYYAELRIKSDDELKLPPTVHKLLTDAGFPVHLYAKELRFGLNLLDIYNGSALKELSRKPYVDSVFLKVRSISFMFYLSLEQERLVESVLASPDTESHISAFAQKIRQMAPMANKVSITLGFFIINRPPFPIQPFSDLVTQLSQHVVDIEYRFYYQPAVFDRQLCGLTNLAYDGIAFPGEQIMQLARRNALTLQSLDIGLTSIIDPTSLTRNTDGSYVQYPCLRALKLGGSRRLDVPRLPVFPGAVPFPNLQQLDIRFMYPFGDDTAFRGNAATLESLALISSPDSVRVFQ</sequence>
<evidence type="ECO:0000313" key="1">
    <source>
        <dbReference type="EMBL" id="KAJ2811108.1"/>
    </source>
</evidence>
<organism evidence="1 2">
    <name type="scientific">Coemansia furcata</name>
    <dbReference type="NCBI Taxonomy" id="417177"/>
    <lineage>
        <taxon>Eukaryota</taxon>
        <taxon>Fungi</taxon>
        <taxon>Fungi incertae sedis</taxon>
        <taxon>Zoopagomycota</taxon>
        <taxon>Kickxellomycotina</taxon>
        <taxon>Kickxellomycetes</taxon>
        <taxon>Kickxellales</taxon>
        <taxon>Kickxellaceae</taxon>
        <taxon>Coemansia</taxon>
    </lineage>
</organism>
<reference evidence="1" key="1">
    <citation type="submission" date="2022-07" db="EMBL/GenBank/DDBJ databases">
        <title>Phylogenomic reconstructions and comparative analyses of Kickxellomycotina fungi.</title>
        <authorList>
            <person name="Reynolds N.K."/>
            <person name="Stajich J.E."/>
            <person name="Barry K."/>
            <person name="Grigoriev I.V."/>
            <person name="Crous P."/>
            <person name="Smith M.E."/>
        </authorList>
    </citation>
    <scope>NUCLEOTIDE SEQUENCE</scope>
    <source>
        <strain evidence="1">CBS 102833</strain>
    </source>
</reference>
<protein>
    <submittedName>
        <fullName evidence="1">Uncharacterized protein</fullName>
    </submittedName>
</protein>
<keyword evidence="2" id="KW-1185">Reference proteome</keyword>